<dbReference type="KEGG" id="sus:Acid_1564"/>
<evidence type="ECO:0000256" key="7">
    <source>
        <dbReference type="ARBA" id="ARBA00022833"/>
    </source>
</evidence>
<sequence>MTRRYQFAASHRLHSDQLSAEENRSLYGKCNNPYGHGHNYVVEVSVRGPVDEATGRTVDIVLLDELVRREVVQPFDHRNLNAEVDAFTKAVATSENLGFEICRRLKRNWKEVFPGEWPKLEKIRIGETARNIFEVGADEIE</sequence>
<dbReference type="PANTHER" id="PTHR12589">
    <property type="entry name" value="PYRUVOYL TETRAHYDROBIOPTERIN SYNTHASE"/>
    <property type="match status" value="1"/>
</dbReference>
<dbReference type="HOGENOM" id="CLU_111016_2_0_0"/>
<comment type="catalytic activity">
    <reaction evidence="10">
        <text>7,8-dihydroneopterin 3'-triphosphate + H2O = 6-carboxy-5,6,7,8-tetrahydropterin + triphosphate + acetaldehyde + 2 H(+)</text>
        <dbReference type="Rhea" id="RHEA:27966"/>
        <dbReference type="ChEBI" id="CHEBI:15343"/>
        <dbReference type="ChEBI" id="CHEBI:15377"/>
        <dbReference type="ChEBI" id="CHEBI:15378"/>
        <dbReference type="ChEBI" id="CHEBI:18036"/>
        <dbReference type="ChEBI" id="CHEBI:58462"/>
        <dbReference type="ChEBI" id="CHEBI:61032"/>
        <dbReference type="EC" id="4.1.2.50"/>
    </reaction>
</comment>
<dbReference type="InterPro" id="IPR007115">
    <property type="entry name" value="6-PTP_synth/QueD"/>
</dbReference>
<dbReference type="InParanoid" id="Q028J7"/>
<dbReference type="InterPro" id="IPR038418">
    <property type="entry name" value="6-PTP_synth/QueD_sf"/>
</dbReference>
<dbReference type="PANTHER" id="PTHR12589:SF7">
    <property type="entry name" value="6-PYRUVOYL TETRAHYDROBIOPTERIN SYNTHASE"/>
    <property type="match status" value="1"/>
</dbReference>
<dbReference type="eggNOG" id="COG0720">
    <property type="taxonomic scope" value="Bacteria"/>
</dbReference>
<dbReference type="GO" id="GO:0070497">
    <property type="term" value="F:6-carboxytetrahydropterin synthase activity"/>
    <property type="evidence" value="ECO:0007669"/>
    <property type="project" value="UniProtKB-EC"/>
</dbReference>
<evidence type="ECO:0000256" key="3">
    <source>
        <dbReference type="ARBA" id="ARBA00008900"/>
    </source>
</evidence>
<comment type="cofactor">
    <cofactor evidence="1">
        <name>Zn(2+)</name>
        <dbReference type="ChEBI" id="CHEBI:29105"/>
    </cofactor>
</comment>
<name>Q028J7_SOLUE</name>
<dbReference type="SUPFAM" id="SSF55620">
    <property type="entry name" value="Tetrahydrobiopterin biosynthesis enzymes-like"/>
    <property type="match status" value="1"/>
</dbReference>
<dbReference type="UniPathway" id="UPA00391"/>
<dbReference type="EMBL" id="CP000473">
    <property type="protein sequence ID" value="ABJ82555.1"/>
    <property type="molecule type" value="Genomic_DNA"/>
</dbReference>
<reference evidence="11" key="1">
    <citation type="submission" date="2006-10" db="EMBL/GenBank/DDBJ databases">
        <title>Complete sequence of Solibacter usitatus Ellin6076.</title>
        <authorList>
            <consortium name="US DOE Joint Genome Institute"/>
            <person name="Copeland A."/>
            <person name="Lucas S."/>
            <person name="Lapidus A."/>
            <person name="Barry K."/>
            <person name="Detter J.C."/>
            <person name="Glavina del Rio T."/>
            <person name="Hammon N."/>
            <person name="Israni S."/>
            <person name="Dalin E."/>
            <person name="Tice H."/>
            <person name="Pitluck S."/>
            <person name="Thompson L.S."/>
            <person name="Brettin T."/>
            <person name="Bruce D."/>
            <person name="Han C."/>
            <person name="Tapia R."/>
            <person name="Gilna P."/>
            <person name="Schmutz J."/>
            <person name="Larimer F."/>
            <person name="Land M."/>
            <person name="Hauser L."/>
            <person name="Kyrpides N."/>
            <person name="Mikhailova N."/>
            <person name="Janssen P.H."/>
            <person name="Kuske C.R."/>
            <person name="Richardson P."/>
        </authorList>
    </citation>
    <scope>NUCLEOTIDE SEQUENCE</scope>
    <source>
        <strain evidence="11">Ellin6076</strain>
    </source>
</reference>
<comment type="similarity">
    <text evidence="3">Belongs to the PTPS family. QueD subfamily.</text>
</comment>
<dbReference type="EC" id="4.1.2.50" evidence="4"/>
<evidence type="ECO:0000313" key="11">
    <source>
        <dbReference type="EMBL" id="ABJ82555.1"/>
    </source>
</evidence>
<dbReference type="Pfam" id="PF01242">
    <property type="entry name" value="PTPS"/>
    <property type="match status" value="1"/>
</dbReference>
<dbReference type="GO" id="GO:0003874">
    <property type="term" value="F:6-pyruvoyltetrahydropterin synthase activity"/>
    <property type="evidence" value="ECO:0007669"/>
    <property type="project" value="InterPro"/>
</dbReference>
<evidence type="ECO:0000256" key="4">
    <source>
        <dbReference type="ARBA" id="ARBA00012982"/>
    </source>
</evidence>
<dbReference type="InterPro" id="IPR022470">
    <property type="entry name" value="PTPS_Cys_AS"/>
</dbReference>
<keyword evidence="7" id="KW-0862">Zinc</keyword>
<evidence type="ECO:0000256" key="9">
    <source>
        <dbReference type="ARBA" id="ARBA00031449"/>
    </source>
</evidence>
<organism evidence="11">
    <name type="scientific">Solibacter usitatus (strain Ellin6076)</name>
    <dbReference type="NCBI Taxonomy" id="234267"/>
    <lineage>
        <taxon>Bacteria</taxon>
        <taxon>Pseudomonadati</taxon>
        <taxon>Acidobacteriota</taxon>
        <taxon>Terriglobia</taxon>
        <taxon>Bryobacterales</taxon>
        <taxon>Solibacteraceae</taxon>
        <taxon>Candidatus Solibacter</taxon>
    </lineage>
</organism>
<dbReference type="PROSITE" id="PS00987">
    <property type="entry name" value="PTPS_1"/>
    <property type="match status" value="1"/>
</dbReference>
<evidence type="ECO:0000256" key="8">
    <source>
        <dbReference type="ARBA" id="ARBA00023239"/>
    </source>
</evidence>
<comment type="pathway">
    <text evidence="2">Purine metabolism; 7-cyano-7-deazaguanine biosynthesis.</text>
</comment>
<dbReference type="GO" id="GO:0006729">
    <property type="term" value="P:tetrahydrobiopterin biosynthetic process"/>
    <property type="evidence" value="ECO:0007669"/>
    <property type="project" value="InterPro"/>
</dbReference>
<accession>Q028J7</accession>
<dbReference type="AlphaFoldDB" id="Q028J7"/>
<keyword evidence="8" id="KW-0456">Lyase</keyword>
<gene>
    <name evidence="11" type="ordered locus">Acid_1564</name>
</gene>
<evidence type="ECO:0000256" key="6">
    <source>
        <dbReference type="ARBA" id="ARBA00022723"/>
    </source>
</evidence>
<evidence type="ECO:0000256" key="5">
    <source>
        <dbReference type="ARBA" id="ARBA00018141"/>
    </source>
</evidence>
<dbReference type="GO" id="GO:0046872">
    <property type="term" value="F:metal ion binding"/>
    <property type="evidence" value="ECO:0007669"/>
    <property type="project" value="UniProtKB-KW"/>
</dbReference>
<evidence type="ECO:0000256" key="2">
    <source>
        <dbReference type="ARBA" id="ARBA00005061"/>
    </source>
</evidence>
<evidence type="ECO:0000256" key="1">
    <source>
        <dbReference type="ARBA" id="ARBA00001947"/>
    </source>
</evidence>
<dbReference type="OrthoDB" id="9804698at2"/>
<dbReference type="FunFam" id="3.30.479.10:FF:000003">
    <property type="entry name" value="6-pyruvoyl tetrahydrobiopterin synthase"/>
    <property type="match status" value="1"/>
</dbReference>
<keyword evidence="6" id="KW-0479">Metal-binding</keyword>
<protein>
    <recommendedName>
        <fullName evidence="5">6-carboxy-5,6,7,8-tetrahydropterin synthase</fullName>
        <ecNumber evidence="4">4.1.2.50</ecNumber>
    </recommendedName>
    <alternativeName>
        <fullName evidence="9">Queuosine biosynthesis protein QueD</fullName>
    </alternativeName>
</protein>
<evidence type="ECO:0000256" key="10">
    <source>
        <dbReference type="ARBA" id="ARBA00048807"/>
    </source>
</evidence>
<dbReference type="STRING" id="234267.Acid_1564"/>
<proteinExistence type="inferred from homology"/>
<dbReference type="Gene3D" id="3.30.479.10">
    <property type="entry name" value="6-pyruvoyl tetrahydropterin synthase/QueD"/>
    <property type="match status" value="1"/>
</dbReference>